<feature type="region of interest" description="Disordered" evidence="1">
    <location>
        <begin position="51"/>
        <end position="74"/>
    </location>
</feature>
<comment type="caution">
    <text evidence="2">The sequence shown here is derived from an EMBL/GenBank/DDBJ whole genome shotgun (WGS) entry which is preliminary data.</text>
</comment>
<dbReference type="EMBL" id="JAFKCV010000017">
    <property type="protein sequence ID" value="MBN7827348.1"/>
    <property type="molecule type" value="Genomic_DNA"/>
</dbReference>
<sequence>MSAIQLLEKIGSSSELQGRNSTAAEVRELAINSVRELEIHSEKKWCVFVPAEDDEQDSEDESEEKKEIEKVILQ</sequence>
<dbReference type="Proteomes" id="UP000664654">
    <property type="component" value="Unassembled WGS sequence"/>
</dbReference>
<evidence type="ECO:0000313" key="2">
    <source>
        <dbReference type="EMBL" id="MBN7827348.1"/>
    </source>
</evidence>
<name>A0A939DRI6_9ALTE</name>
<evidence type="ECO:0000256" key="1">
    <source>
        <dbReference type="SAM" id="MobiDB-lite"/>
    </source>
</evidence>
<dbReference type="RefSeq" id="WP_206575460.1">
    <property type="nucleotide sequence ID" value="NZ_JAFKCV010000017.1"/>
</dbReference>
<organism evidence="2 3">
    <name type="scientific">Bowmanella dokdonensis</name>
    <dbReference type="NCBI Taxonomy" id="751969"/>
    <lineage>
        <taxon>Bacteria</taxon>
        <taxon>Pseudomonadati</taxon>
        <taxon>Pseudomonadota</taxon>
        <taxon>Gammaproteobacteria</taxon>
        <taxon>Alteromonadales</taxon>
        <taxon>Alteromonadaceae</taxon>
        <taxon>Bowmanella</taxon>
    </lineage>
</organism>
<gene>
    <name evidence="2" type="ORF">J0A66_19110</name>
</gene>
<evidence type="ECO:0000313" key="3">
    <source>
        <dbReference type="Proteomes" id="UP000664654"/>
    </source>
</evidence>
<proteinExistence type="predicted"/>
<protein>
    <submittedName>
        <fullName evidence="2">Uncharacterized protein</fullName>
    </submittedName>
</protein>
<accession>A0A939DRI6</accession>
<feature type="compositionally biased region" description="Basic and acidic residues" evidence="1">
    <location>
        <begin position="63"/>
        <end position="74"/>
    </location>
</feature>
<keyword evidence="3" id="KW-1185">Reference proteome</keyword>
<reference evidence="2" key="1">
    <citation type="submission" date="2021-03" db="EMBL/GenBank/DDBJ databases">
        <title>novel species isolated from a fishpond in China.</title>
        <authorList>
            <person name="Lu H."/>
            <person name="Cai Z."/>
        </authorList>
    </citation>
    <scope>NUCLEOTIDE SEQUENCE</scope>
    <source>
        <strain evidence="2">JCM 30855</strain>
    </source>
</reference>
<dbReference type="AlphaFoldDB" id="A0A939DRI6"/>
<feature type="compositionally biased region" description="Acidic residues" evidence="1">
    <location>
        <begin position="51"/>
        <end position="62"/>
    </location>
</feature>